<proteinExistence type="predicted"/>
<dbReference type="Proteomes" id="UP001321473">
    <property type="component" value="Unassembled WGS sequence"/>
</dbReference>
<organism evidence="1 2">
    <name type="scientific">Amblyomma americanum</name>
    <name type="common">Lone star tick</name>
    <dbReference type="NCBI Taxonomy" id="6943"/>
    <lineage>
        <taxon>Eukaryota</taxon>
        <taxon>Metazoa</taxon>
        <taxon>Ecdysozoa</taxon>
        <taxon>Arthropoda</taxon>
        <taxon>Chelicerata</taxon>
        <taxon>Arachnida</taxon>
        <taxon>Acari</taxon>
        <taxon>Parasitiformes</taxon>
        <taxon>Ixodida</taxon>
        <taxon>Ixodoidea</taxon>
        <taxon>Ixodidae</taxon>
        <taxon>Amblyomminae</taxon>
        <taxon>Amblyomma</taxon>
    </lineage>
</organism>
<dbReference type="AlphaFoldDB" id="A0AAQ4E2M1"/>
<evidence type="ECO:0000313" key="1">
    <source>
        <dbReference type="EMBL" id="KAK8768961.1"/>
    </source>
</evidence>
<protein>
    <submittedName>
        <fullName evidence="1">Uncharacterized protein</fullName>
    </submittedName>
</protein>
<sequence>MRRTWLYPTTRDAQRVHKTRHLDNAPRIGDKGDEVCRVQDVLPRSLNSSTAPGSSVRIRHRQGPAESDLLAELWVPRLPQWRRCDAGASS</sequence>
<name>A0AAQ4E2M1_AMBAM</name>
<keyword evidence="2" id="KW-1185">Reference proteome</keyword>
<comment type="caution">
    <text evidence="1">The sequence shown here is derived from an EMBL/GenBank/DDBJ whole genome shotgun (WGS) entry which is preliminary data.</text>
</comment>
<evidence type="ECO:0000313" key="2">
    <source>
        <dbReference type="Proteomes" id="UP001321473"/>
    </source>
</evidence>
<reference evidence="1 2" key="1">
    <citation type="journal article" date="2023" name="Arcadia Sci">
        <title>De novo assembly of a long-read Amblyomma americanum tick genome.</title>
        <authorList>
            <person name="Chou S."/>
            <person name="Poskanzer K.E."/>
            <person name="Rollins M."/>
            <person name="Thuy-Boun P.S."/>
        </authorList>
    </citation>
    <scope>NUCLEOTIDE SEQUENCE [LARGE SCALE GENOMIC DNA]</scope>
    <source>
        <strain evidence="1">F_SG_1</strain>
        <tissue evidence="1">Salivary glands</tissue>
    </source>
</reference>
<dbReference type="EMBL" id="JARKHS020023249">
    <property type="protein sequence ID" value="KAK8768961.1"/>
    <property type="molecule type" value="Genomic_DNA"/>
</dbReference>
<gene>
    <name evidence="1" type="ORF">V5799_014565</name>
</gene>
<accession>A0AAQ4E2M1</accession>